<evidence type="ECO:0000313" key="2">
    <source>
        <dbReference type="Proteomes" id="UP001321580"/>
    </source>
</evidence>
<sequence length="132" mass="14920">MKSEVTALNDKTRLELELNDDGSVTFYIGESRATYSVDFLDVLISFLGEARAAHAQEISRELPSAFSPVVMFPIESPDYCLHRNAFVDGLLLSLRHPGFGWLAFHMQRRQANLLRDDLARSLLHHPKEIGHA</sequence>
<dbReference type="EMBL" id="JASGBI010000001">
    <property type="protein sequence ID" value="MDI9239877.1"/>
    <property type="molecule type" value="Genomic_DNA"/>
</dbReference>
<gene>
    <name evidence="1" type="ORF">QLQ15_13275</name>
</gene>
<comment type="caution">
    <text evidence="1">The sequence shown here is derived from an EMBL/GenBank/DDBJ whole genome shotgun (WGS) entry which is preliminary data.</text>
</comment>
<evidence type="ECO:0000313" key="1">
    <source>
        <dbReference type="EMBL" id="MDI9239877.1"/>
    </source>
</evidence>
<organism evidence="1 2">
    <name type="scientific">Lysobacter stagni</name>
    <dbReference type="NCBI Taxonomy" id="3045172"/>
    <lineage>
        <taxon>Bacteria</taxon>
        <taxon>Pseudomonadati</taxon>
        <taxon>Pseudomonadota</taxon>
        <taxon>Gammaproteobacteria</taxon>
        <taxon>Lysobacterales</taxon>
        <taxon>Lysobacteraceae</taxon>
        <taxon>Lysobacter</taxon>
    </lineage>
</organism>
<keyword evidence="2" id="KW-1185">Reference proteome</keyword>
<dbReference type="RefSeq" id="WP_283213241.1">
    <property type="nucleotide sequence ID" value="NZ_JASGBI010000001.1"/>
</dbReference>
<protein>
    <submittedName>
        <fullName evidence="1">Uncharacterized protein</fullName>
    </submittedName>
</protein>
<name>A0ABT6XI93_9GAMM</name>
<proteinExistence type="predicted"/>
<accession>A0ABT6XI93</accession>
<dbReference type="Proteomes" id="UP001321580">
    <property type="component" value="Unassembled WGS sequence"/>
</dbReference>
<reference evidence="1 2" key="1">
    <citation type="submission" date="2023-05" db="EMBL/GenBank/DDBJ databases">
        <title>Lysobacter sp. strain LF1 Genome sequencing and assembly.</title>
        <authorList>
            <person name="Jung Y."/>
        </authorList>
    </citation>
    <scope>NUCLEOTIDE SEQUENCE [LARGE SCALE GENOMIC DNA]</scope>
    <source>
        <strain evidence="1 2">LF1</strain>
    </source>
</reference>